<accession>A0A1H7TGL1</accession>
<reference evidence="2" key="1">
    <citation type="submission" date="2016-10" db="EMBL/GenBank/DDBJ databases">
        <authorList>
            <person name="Varghese N."/>
            <person name="Submissions S."/>
        </authorList>
    </citation>
    <scope>NUCLEOTIDE SEQUENCE [LARGE SCALE GENOMIC DNA]</scope>
    <source>
        <strain evidence="2">Jip14</strain>
    </source>
</reference>
<dbReference type="Proteomes" id="UP000198916">
    <property type="component" value="Unassembled WGS sequence"/>
</dbReference>
<dbReference type="SUPFAM" id="SSF50475">
    <property type="entry name" value="FMN-binding split barrel"/>
    <property type="match status" value="1"/>
</dbReference>
<evidence type="ECO:0000313" key="1">
    <source>
        <dbReference type="EMBL" id="SEL83798.1"/>
    </source>
</evidence>
<dbReference type="Gene3D" id="2.30.110.10">
    <property type="entry name" value="Electron Transport, Fmn-binding Protein, Chain A"/>
    <property type="match status" value="1"/>
</dbReference>
<dbReference type="AlphaFoldDB" id="A0A1H7TGL1"/>
<dbReference type="STRING" id="332977.SAMN05421740_11151"/>
<proteinExistence type="predicted"/>
<dbReference type="PANTHER" id="PTHR35802:SF1">
    <property type="entry name" value="PROTEASE SYNTHASE AND SPORULATION PROTEIN PAI 2"/>
    <property type="match status" value="1"/>
</dbReference>
<sequence length="216" mass="24063">MGDSFALERNAETMYVPRSFQFDGQAEKVAFMRRYPFATIITAADGIPMATHLPFVLAENGVTITLSSHFAAANSQAMHIEGNTSLIIFSEPHAYISPSHYDKRESVPTWDYIAVHAYGTCRMADGVDAKLALLEKMIAVYEPEYRNQWDALPLQFKTGMLHGIVAFTLEVTDLQGQQKLSQNKTAAERTRIVQQLEASPSGIERDLATYIKKSLA</sequence>
<dbReference type="InterPro" id="IPR007396">
    <property type="entry name" value="TR_PAI2-type"/>
</dbReference>
<organism evidence="1 2">
    <name type="scientific">Parapedobacter koreensis</name>
    <dbReference type="NCBI Taxonomy" id="332977"/>
    <lineage>
        <taxon>Bacteria</taxon>
        <taxon>Pseudomonadati</taxon>
        <taxon>Bacteroidota</taxon>
        <taxon>Sphingobacteriia</taxon>
        <taxon>Sphingobacteriales</taxon>
        <taxon>Sphingobacteriaceae</taxon>
        <taxon>Parapedobacter</taxon>
    </lineage>
</organism>
<name>A0A1H7TGL1_9SPHI</name>
<dbReference type="InterPro" id="IPR012349">
    <property type="entry name" value="Split_barrel_FMN-bd"/>
</dbReference>
<protein>
    <submittedName>
        <fullName evidence="1">Negative transcriptional regulator, PaiB family</fullName>
    </submittedName>
</protein>
<keyword evidence="2" id="KW-1185">Reference proteome</keyword>
<gene>
    <name evidence="1" type="ORF">SAMN05421740_11151</name>
</gene>
<evidence type="ECO:0000313" key="2">
    <source>
        <dbReference type="Proteomes" id="UP000198916"/>
    </source>
</evidence>
<dbReference type="PANTHER" id="PTHR35802">
    <property type="entry name" value="PROTEASE SYNTHASE AND SPORULATION PROTEIN PAI 2"/>
    <property type="match status" value="1"/>
</dbReference>
<dbReference type="PIRSF" id="PIRSF010372">
    <property type="entry name" value="PaiB"/>
    <property type="match status" value="1"/>
</dbReference>
<dbReference type="Pfam" id="PF04299">
    <property type="entry name" value="FMN_bind_2"/>
    <property type="match status" value="1"/>
</dbReference>
<dbReference type="EMBL" id="FNZR01000011">
    <property type="protein sequence ID" value="SEL83798.1"/>
    <property type="molecule type" value="Genomic_DNA"/>
</dbReference>